<evidence type="ECO:0000313" key="2">
    <source>
        <dbReference type="EMBL" id="KAK7235917.1"/>
    </source>
</evidence>
<sequence>MVQDEAVLPADFVPEGAPSNLASPQLPTAPDTDAAACEGSDERKEAPAPACSPAAAAAALGDLGAAVEAHAASAAFLARRMRTWAAAAAPSAQSSARAPDCEAVVRALLRDFLPALALEKHGASLGGENYSGTLGDASFEAMEDLTAGAVDDDEGGDIMGFCLNGQEAILPESLLYWDYVMCFFILVCNRRPESDAFATPTHRRRPSQTAYVSGGFCLVVDRGQVLRHYLGGWFVCDLVSAFPWDSLVSECTSVKKPVLQLLSLVRVLRVLRAPRIIHRITHDWAIHSVKIGFFST</sequence>
<gene>
    <name evidence="2" type="ORF">SO694_00065055</name>
</gene>
<reference evidence="2 3" key="1">
    <citation type="submission" date="2024-03" db="EMBL/GenBank/DDBJ databases">
        <title>Aureococcus anophagefferens CCMP1851 and Kratosvirus quantuckense: Draft genome of a second virus-susceptible host strain in the model system.</title>
        <authorList>
            <person name="Chase E."/>
            <person name="Truchon A.R."/>
            <person name="Schepens W."/>
            <person name="Wilhelm S.W."/>
        </authorList>
    </citation>
    <scope>NUCLEOTIDE SEQUENCE [LARGE SCALE GENOMIC DNA]</scope>
    <source>
        <strain evidence="2 3">CCMP1851</strain>
    </source>
</reference>
<evidence type="ECO:0000256" key="1">
    <source>
        <dbReference type="SAM" id="MobiDB-lite"/>
    </source>
</evidence>
<accession>A0ABR1FQQ7</accession>
<protein>
    <submittedName>
        <fullName evidence="2">Uncharacterized protein</fullName>
    </submittedName>
</protein>
<dbReference type="PANTHER" id="PTHR10217:SF435">
    <property type="entry name" value="POTASSIUM VOLTAGE-GATED CHANNEL PROTEIN EAG"/>
    <property type="match status" value="1"/>
</dbReference>
<dbReference type="Proteomes" id="UP001363151">
    <property type="component" value="Unassembled WGS sequence"/>
</dbReference>
<dbReference type="PANTHER" id="PTHR10217">
    <property type="entry name" value="VOLTAGE AND LIGAND GATED POTASSIUM CHANNEL"/>
    <property type="match status" value="1"/>
</dbReference>
<name>A0ABR1FQQ7_AURAN</name>
<feature type="region of interest" description="Disordered" evidence="1">
    <location>
        <begin position="1"/>
        <end position="49"/>
    </location>
</feature>
<dbReference type="EMBL" id="JBBJCI010000288">
    <property type="protein sequence ID" value="KAK7235917.1"/>
    <property type="molecule type" value="Genomic_DNA"/>
</dbReference>
<proteinExistence type="predicted"/>
<dbReference type="InterPro" id="IPR050818">
    <property type="entry name" value="KCNH_animal-type"/>
</dbReference>
<evidence type="ECO:0000313" key="3">
    <source>
        <dbReference type="Proteomes" id="UP001363151"/>
    </source>
</evidence>
<keyword evidence="3" id="KW-1185">Reference proteome</keyword>
<comment type="caution">
    <text evidence="2">The sequence shown here is derived from an EMBL/GenBank/DDBJ whole genome shotgun (WGS) entry which is preliminary data.</text>
</comment>
<organism evidence="2 3">
    <name type="scientific">Aureococcus anophagefferens</name>
    <name type="common">Harmful bloom alga</name>
    <dbReference type="NCBI Taxonomy" id="44056"/>
    <lineage>
        <taxon>Eukaryota</taxon>
        <taxon>Sar</taxon>
        <taxon>Stramenopiles</taxon>
        <taxon>Ochrophyta</taxon>
        <taxon>Pelagophyceae</taxon>
        <taxon>Pelagomonadales</taxon>
        <taxon>Pelagomonadaceae</taxon>
        <taxon>Aureococcus</taxon>
    </lineage>
</organism>